<dbReference type="InterPro" id="IPR016134">
    <property type="entry name" value="Dockerin_dom"/>
</dbReference>
<gene>
    <name evidence="3" type="ORF">ASZ90_012689</name>
</gene>
<dbReference type="PROSITE" id="PS50983">
    <property type="entry name" value="FE_B12_PBP"/>
    <property type="match status" value="1"/>
</dbReference>
<organism evidence="3">
    <name type="scientific">hydrocarbon metagenome</name>
    <dbReference type="NCBI Taxonomy" id="938273"/>
    <lineage>
        <taxon>unclassified sequences</taxon>
        <taxon>metagenomes</taxon>
        <taxon>ecological metagenomes</taxon>
    </lineage>
</organism>
<feature type="domain" description="Fe/B12 periplasmic-binding" evidence="1">
    <location>
        <begin position="123"/>
        <end position="412"/>
    </location>
</feature>
<proteinExistence type="predicted"/>
<dbReference type="InterPro" id="IPR018247">
    <property type="entry name" value="EF_Hand_1_Ca_BS"/>
</dbReference>
<dbReference type="SUPFAM" id="SSF63446">
    <property type="entry name" value="Type I dockerin domain"/>
    <property type="match status" value="1"/>
</dbReference>
<dbReference type="PANTHER" id="PTHR30535:SF34">
    <property type="entry name" value="MOLYBDATE-BINDING PROTEIN MOLA"/>
    <property type="match status" value="1"/>
</dbReference>
<sequence length="447" mass="49901">MPDGSLRLQDGGRGRGKMVMIPLKALMLAFALLMLSASGNGYVLHIFGNANLDDDINDQDLAYLERIIEGTEEPTWLSDADNNGEIDESDISLVQSIINGTPSEITIVDSDNKTVTVKQPLERLVVYTHQCAEILQLLGAEEKVVGVRDTFAEQPNRFPRLSKYQSIGSGGEPDVEAVLKTNPDAILAYTWYPSEESLDDKLPPEVEVLRFDCECSGQGPDDMRERVRLLGILMGARDRAEEYLQWHDAILDQVEDEVRKIPQNERVRVYLESTPEGDRPMSSRTAIGTGHAAHKLVEMAGGVNIAAGRLPGYEDTAFEYGEIETEWVLSQNPEVIVGRAMGPGIRPYENVNDSLLESYAQDIRSLPGFDEVRAVKNDGIYIITNDYAITPNYPSAVLLLARWFYPDRFADIDPQAAHQEYVNMMGLDYDVREKGAFFFSEEQAEDL</sequence>
<dbReference type="AlphaFoldDB" id="A0A0W8F9T0"/>
<dbReference type="SUPFAM" id="SSF53807">
    <property type="entry name" value="Helical backbone' metal receptor"/>
    <property type="match status" value="1"/>
</dbReference>
<evidence type="ECO:0000313" key="3">
    <source>
        <dbReference type="EMBL" id="KUG17625.1"/>
    </source>
</evidence>
<dbReference type="InterPro" id="IPR036439">
    <property type="entry name" value="Dockerin_dom_sf"/>
</dbReference>
<evidence type="ECO:0000259" key="2">
    <source>
        <dbReference type="PROSITE" id="PS51766"/>
    </source>
</evidence>
<dbReference type="GO" id="GO:0000272">
    <property type="term" value="P:polysaccharide catabolic process"/>
    <property type="evidence" value="ECO:0007669"/>
    <property type="project" value="InterPro"/>
</dbReference>
<accession>A0A0W8F9T0</accession>
<dbReference type="PANTHER" id="PTHR30535">
    <property type="entry name" value="VITAMIN B12-BINDING PROTEIN"/>
    <property type="match status" value="1"/>
</dbReference>
<dbReference type="CDD" id="cd14256">
    <property type="entry name" value="Dockerin_I"/>
    <property type="match status" value="1"/>
</dbReference>
<evidence type="ECO:0000259" key="1">
    <source>
        <dbReference type="PROSITE" id="PS50983"/>
    </source>
</evidence>
<dbReference type="Gene3D" id="3.40.50.1980">
    <property type="entry name" value="Nitrogenase molybdenum iron protein domain"/>
    <property type="match status" value="2"/>
</dbReference>
<protein>
    <recommendedName>
        <fullName evidence="4">Vitamin b12 abc transporter, b12-binding component btuf</fullName>
    </recommendedName>
</protein>
<comment type="caution">
    <text evidence="3">The sequence shown here is derived from an EMBL/GenBank/DDBJ whole genome shotgun (WGS) entry which is preliminary data.</text>
</comment>
<feature type="domain" description="Dockerin" evidence="2">
    <location>
        <begin position="43"/>
        <end position="107"/>
    </location>
</feature>
<dbReference type="InterPro" id="IPR050902">
    <property type="entry name" value="ABC_Transporter_SBP"/>
</dbReference>
<dbReference type="PROSITE" id="PS51766">
    <property type="entry name" value="DOCKERIN"/>
    <property type="match status" value="1"/>
</dbReference>
<reference evidence="3" key="1">
    <citation type="journal article" date="2015" name="Proc. Natl. Acad. Sci. U.S.A.">
        <title>Networks of energetic and metabolic interactions define dynamics in microbial communities.</title>
        <authorList>
            <person name="Embree M."/>
            <person name="Liu J.K."/>
            <person name="Al-Bassam M.M."/>
            <person name="Zengler K."/>
        </authorList>
    </citation>
    <scope>NUCLEOTIDE SEQUENCE</scope>
</reference>
<dbReference type="InterPro" id="IPR002491">
    <property type="entry name" value="ABC_transptr_periplasmic_BD"/>
</dbReference>
<evidence type="ECO:0008006" key="4">
    <source>
        <dbReference type="Google" id="ProtNLM"/>
    </source>
</evidence>
<name>A0A0W8F9T0_9ZZZZ</name>
<dbReference type="EMBL" id="LNQE01001429">
    <property type="protein sequence ID" value="KUG17625.1"/>
    <property type="molecule type" value="Genomic_DNA"/>
</dbReference>
<dbReference type="PROSITE" id="PS00018">
    <property type="entry name" value="EF_HAND_1"/>
    <property type="match status" value="1"/>
</dbReference>
<dbReference type="Gene3D" id="1.10.1330.10">
    <property type="entry name" value="Dockerin domain"/>
    <property type="match status" value="1"/>
</dbReference>
<dbReference type="Pfam" id="PF01497">
    <property type="entry name" value="Peripla_BP_2"/>
    <property type="match status" value="1"/>
</dbReference>